<evidence type="ECO:0000313" key="1">
    <source>
        <dbReference type="EMBL" id="KAH3695233.1"/>
    </source>
</evidence>
<reference evidence="1" key="2">
    <citation type="submission" date="2020-11" db="EMBL/GenBank/DDBJ databases">
        <authorList>
            <person name="McCartney M.A."/>
            <person name="Auch B."/>
            <person name="Kono T."/>
            <person name="Mallez S."/>
            <person name="Becker A."/>
            <person name="Gohl D.M."/>
            <person name="Silverstein K.A.T."/>
            <person name="Koren S."/>
            <person name="Bechman K.B."/>
            <person name="Herman A."/>
            <person name="Abrahante J.E."/>
            <person name="Garbe J."/>
        </authorList>
    </citation>
    <scope>NUCLEOTIDE SEQUENCE</scope>
    <source>
        <strain evidence="1">Duluth1</strain>
        <tissue evidence="1">Whole animal</tissue>
    </source>
</reference>
<evidence type="ECO:0000313" key="2">
    <source>
        <dbReference type="Proteomes" id="UP000828390"/>
    </source>
</evidence>
<dbReference type="AlphaFoldDB" id="A0A9D3Y7D3"/>
<proteinExistence type="predicted"/>
<keyword evidence="2" id="KW-1185">Reference proteome</keyword>
<accession>A0A9D3Y7D3</accession>
<dbReference type="Proteomes" id="UP000828390">
    <property type="component" value="Unassembled WGS sequence"/>
</dbReference>
<comment type="caution">
    <text evidence="1">The sequence shown here is derived from an EMBL/GenBank/DDBJ whole genome shotgun (WGS) entry which is preliminary data.</text>
</comment>
<protein>
    <submittedName>
        <fullName evidence="1">Uncharacterized protein</fullName>
    </submittedName>
</protein>
<dbReference type="EMBL" id="JAIWYP010000016">
    <property type="protein sequence ID" value="KAH3695233.1"/>
    <property type="molecule type" value="Genomic_DNA"/>
</dbReference>
<sequence length="56" mass="5951">MQWSVCTPLGKGSPVPAGGGSWSHLSLCLFCLGCDRRAAAQEEKSERNVVGTIVLF</sequence>
<organism evidence="1 2">
    <name type="scientific">Dreissena polymorpha</name>
    <name type="common">Zebra mussel</name>
    <name type="synonym">Mytilus polymorpha</name>
    <dbReference type="NCBI Taxonomy" id="45954"/>
    <lineage>
        <taxon>Eukaryota</taxon>
        <taxon>Metazoa</taxon>
        <taxon>Spiralia</taxon>
        <taxon>Lophotrochozoa</taxon>
        <taxon>Mollusca</taxon>
        <taxon>Bivalvia</taxon>
        <taxon>Autobranchia</taxon>
        <taxon>Heteroconchia</taxon>
        <taxon>Euheterodonta</taxon>
        <taxon>Imparidentia</taxon>
        <taxon>Neoheterodontei</taxon>
        <taxon>Myida</taxon>
        <taxon>Dreissenoidea</taxon>
        <taxon>Dreissenidae</taxon>
        <taxon>Dreissena</taxon>
    </lineage>
</organism>
<reference evidence="1" key="1">
    <citation type="journal article" date="2019" name="bioRxiv">
        <title>The Genome of the Zebra Mussel, Dreissena polymorpha: A Resource for Invasive Species Research.</title>
        <authorList>
            <person name="McCartney M.A."/>
            <person name="Auch B."/>
            <person name="Kono T."/>
            <person name="Mallez S."/>
            <person name="Zhang Y."/>
            <person name="Obille A."/>
            <person name="Becker A."/>
            <person name="Abrahante J.E."/>
            <person name="Garbe J."/>
            <person name="Badalamenti J.P."/>
            <person name="Herman A."/>
            <person name="Mangelson H."/>
            <person name="Liachko I."/>
            <person name="Sullivan S."/>
            <person name="Sone E.D."/>
            <person name="Koren S."/>
            <person name="Silverstein K.A.T."/>
            <person name="Beckman K.B."/>
            <person name="Gohl D.M."/>
        </authorList>
    </citation>
    <scope>NUCLEOTIDE SEQUENCE</scope>
    <source>
        <strain evidence="1">Duluth1</strain>
        <tissue evidence="1">Whole animal</tissue>
    </source>
</reference>
<gene>
    <name evidence="1" type="ORF">DPMN_082690</name>
</gene>
<name>A0A9D3Y7D3_DREPO</name>